<dbReference type="EC" id="1.1.1.281" evidence="3"/>
<feature type="domain" description="NAD-dependent epimerase/dehydratase" evidence="2">
    <location>
        <begin position="4"/>
        <end position="229"/>
    </location>
</feature>
<dbReference type="Proteomes" id="UP000318538">
    <property type="component" value="Chromosome"/>
</dbReference>
<name>A0A517N8N5_9BACT</name>
<keyword evidence="3" id="KW-0560">Oxidoreductase</keyword>
<dbReference type="KEGG" id="rlc:K227x_18740"/>
<dbReference type="Gene3D" id="3.40.50.720">
    <property type="entry name" value="NAD(P)-binding Rossmann-like Domain"/>
    <property type="match status" value="1"/>
</dbReference>
<dbReference type="EMBL" id="CP036525">
    <property type="protein sequence ID" value="QDT03490.1"/>
    <property type="molecule type" value="Genomic_DNA"/>
</dbReference>
<comment type="similarity">
    <text evidence="1">Belongs to the NAD(P)-dependent epimerase/dehydratase family.</text>
</comment>
<evidence type="ECO:0000259" key="2">
    <source>
        <dbReference type="Pfam" id="PF01370"/>
    </source>
</evidence>
<dbReference type="OrthoDB" id="9779041at2"/>
<keyword evidence="4" id="KW-1185">Reference proteome</keyword>
<evidence type="ECO:0000313" key="3">
    <source>
        <dbReference type="EMBL" id="QDT03490.1"/>
    </source>
</evidence>
<evidence type="ECO:0000313" key="4">
    <source>
        <dbReference type="Proteomes" id="UP000318538"/>
    </source>
</evidence>
<accession>A0A517N8N5</accession>
<dbReference type="RefSeq" id="WP_145169163.1">
    <property type="nucleotide sequence ID" value="NZ_CP036525.1"/>
</dbReference>
<sequence length="316" mass="34049">MSTILVTGARGFIGRTLAVQLSRSDNAVVGIGHGSISQPRYHSFGLTEWINGEIDHANLQLIQRRCGQIDSIFHLAGGSHVGRSFENPAEDFLRTVVAAGQLLEWVRLTCPHVPIVIVSSAAVYGAGHIGPIAEDARLNPFSPYGTHKAMLESLAKSYCDNFGLRIAICRLFSVYGEGLEKQLIYDLCCKAETVQKNNLDTLALGGTGNELRDWIHVQDVAELLQQIHPACSEACPIFNGGSGTGVSVSDVASVFTKSWGGELKASFNQQQRSGDPKSLVASTHRLKEIGFAPKIDLASGIGRVIESFRSKNAESC</sequence>
<dbReference type="CDD" id="cd08946">
    <property type="entry name" value="SDR_e"/>
    <property type="match status" value="1"/>
</dbReference>
<organism evidence="3 4">
    <name type="scientific">Rubripirellula lacrimiformis</name>
    <dbReference type="NCBI Taxonomy" id="1930273"/>
    <lineage>
        <taxon>Bacteria</taxon>
        <taxon>Pseudomonadati</taxon>
        <taxon>Planctomycetota</taxon>
        <taxon>Planctomycetia</taxon>
        <taxon>Pirellulales</taxon>
        <taxon>Pirellulaceae</taxon>
        <taxon>Rubripirellula</taxon>
    </lineage>
</organism>
<dbReference type="Pfam" id="PF01370">
    <property type="entry name" value="Epimerase"/>
    <property type="match status" value="1"/>
</dbReference>
<protein>
    <submittedName>
        <fullName evidence="3">GDP-6-deoxy-D-mannose reductase</fullName>
        <ecNumber evidence="3">1.1.1.281</ecNumber>
    </submittedName>
</protein>
<dbReference type="AlphaFoldDB" id="A0A517N8N5"/>
<reference evidence="3 4" key="1">
    <citation type="submission" date="2019-02" db="EMBL/GenBank/DDBJ databases">
        <title>Deep-cultivation of Planctomycetes and their phenomic and genomic characterization uncovers novel biology.</title>
        <authorList>
            <person name="Wiegand S."/>
            <person name="Jogler M."/>
            <person name="Boedeker C."/>
            <person name="Pinto D."/>
            <person name="Vollmers J."/>
            <person name="Rivas-Marin E."/>
            <person name="Kohn T."/>
            <person name="Peeters S.H."/>
            <person name="Heuer A."/>
            <person name="Rast P."/>
            <person name="Oberbeckmann S."/>
            <person name="Bunk B."/>
            <person name="Jeske O."/>
            <person name="Meyerdierks A."/>
            <person name="Storesund J.E."/>
            <person name="Kallscheuer N."/>
            <person name="Luecker S."/>
            <person name="Lage O.M."/>
            <person name="Pohl T."/>
            <person name="Merkel B.J."/>
            <person name="Hornburger P."/>
            <person name="Mueller R.-W."/>
            <person name="Bruemmer F."/>
            <person name="Labrenz M."/>
            <person name="Spormann A.M."/>
            <person name="Op den Camp H."/>
            <person name="Overmann J."/>
            <person name="Amann R."/>
            <person name="Jetten M.S.M."/>
            <person name="Mascher T."/>
            <person name="Medema M.H."/>
            <person name="Devos D.P."/>
            <person name="Kaster A.-K."/>
            <person name="Ovreas L."/>
            <person name="Rohde M."/>
            <person name="Galperin M.Y."/>
            <person name="Jogler C."/>
        </authorList>
    </citation>
    <scope>NUCLEOTIDE SEQUENCE [LARGE SCALE GENOMIC DNA]</scope>
    <source>
        <strain evidence="3 4">K22_7</strain>
    </source>
</reference>
<proteinExistence type="inferred from homology"/>
<dbReference type="PANTHER" id="PTHR43000">
    <property type="entry name" value="DTDP-D-GLUCOSE 4,6-DEHYDRATASE-RELATED"/>
    <property type="match status" value="1"/>
</dbReference>
<dbReference type="InterPro" id="IPR036291">
    <property type="entry name" value="NAD(P)-bd_dom_sf"/>
</dbReference>
<dbReference type="GO" id="GO:0033705">
    <property type="term" value="F:GDP-4-dehydro-6-deoxy-D-mannose reductase activity"/>
    <property type="evidence" value="ECO:0007669"/>
    <property type="project" value="UniProtKB-EC"/>
</dbReference>
<evidence type="ECO:0000256" key="1">
    <source>
        <dbReference type="ARBA" id="ARBA00007637"/>
    </source>
</evidence>
<gene>
    <name evidence="3" type="primary">rmd</name>
    <name evidence="3" type="ORF">K227x_18740</name>
</gene>
<dbReference type="InterPro" id="IPR001509">
    <property type="entry name" value="Epimerase_deHydtase"/>
</dbReference>
<dbReference type="Gene3D" id="3.90.25.10">
    <property type="entry name" value="UDP-galactose 4-epimerase, domain 1"/>
    <property type="match status" value="1"/>
</dbReference>
<dbReference type="SUPFAM" id="SSF51735">
    <property type="entry name" value="NAD(P)-binding Rossmann-fold domains"/>
    <property type="match status" value="1"/>
</dbReference>